<dbReference type="Proteomes" id="UP001056120">
    <property type="component" value="Linkage Group LG10"/>
</dbReference>
<proteinExistence type="predicted"/>
<organism evidence="1 2">
    <name type="scientific">Smallanthus sonchifolius</name>
    <dbReference type="NCBI Taxonomy" id="185202"/>
    <lineage>
        <taxon>Eukaryota</taxon>
        <taxon>Viridiplantae</taxon>
        <taxon>Streptophyta</taxon>
        <taxon>Embryophyta</taxon>
        <taxon>Tracheophyta</taxon>
        <taxon>Spermatophyta</taxon>
        <taxon>Magnoliopsida</taxon>
        <taxon>eudicotyledons</taxon>
        <taxon>Gunneridae</taxon>
        <taxon>Pentapetalae</taxon>
        <taxon>asterids</taxon>
        <taxon>campanulids</taxon>
        <taxon>Asterales</taxon>
        <taxon>Asteraceae</taxon>
        <taxon>Asteroideae</taxon>
        <taxon>Heliantheae alliance</taxon>
        <taxon>Millerieae</taxon>
        <taxon>Smallanthus</taxon>
    </lineage>
</organism>
<protein>
    <submittedName>
        <fullName evidence="1">Uncharacterized protein</fullName>
    </submittedName>
</protein>
<gene>
    <name evidence="1" type="ORF">L1987_31978</name>
</gene>
<name>A0ACB9I8L2_9ASTR</name>
<comment type="caution">
    <text evidence="1">The sequence shown here is derived from an EMBL/GenBank/DDBJ whole genome shotgun (WGS) entry which is preliminary data.</text>
</comment>
<evidence type="ECO:0000313" key="1">
    <source>
        <dbReference type="EMBL" id="KAI3803816.1"/>
    </source>
</evidence>
<accession>A0ACB9I8L2</accession>
<keyword evidence="2" id="KW-1185">Reference proteome</keyword>
<reference evidence="1 2" key="2">
    <citation type="journal article" date="2022" name="Mol. Ecol. Resour.">
        <title>The genomes of chicory, endive, great burdock and yacon provide insights into Asteraceae paleo-polyploidization history and plant inulin production.</title>
        <authorList>
            <person name="Fan W."/>
            <person name="Wang S."/>
            <person name="Wang H."/>
            <person name="Wang A."/>
            <person name="Jiang F."/>
            <person name="Liu H."/>
            <person name="Zhao H."/>
            <person name="Xu D."/>
            <person name="Zhang Y."/>
        </authorList>
    </citation>
    <scope>NUCLEOTIDE SEQUENCE [LARGE SCALE GENOMIC DNA]</scope>
    <source>
        <strain evidence="2">cv. Yunnan</strain>
        <tissue evidence="1">Leaves</tissue>
    </source>
</reference>
<evidence type="ECO:0000313" key="2">
    <source>
        <dbReference type="Proteomes" id="UP001056120"/>
    </source>
</evidence>
<sequence length="71" mass="7669">MMFTGILTVTTLFLMLTGSDVQMTVGPPGDSPSRSSTESEYKTLVDTITELTWSESLLRELGVITPSSPTL</sequence>
<dbReference type="EMBL" id="CM042027">
    <property type="protein sequence ID" value="KAI3803816.1"/>
    <property type="molecule type" value="Genomic_DNA"/>
</dbReference>
<reference evidence="2" key="1">
    <citation type="journal article" date="2022" name="Mol. Ecol. Resour.">
        <title>The genomes of chicory, endive, great burdock and yacon provide insights into Asteraceae palaeo-polyploidization history and plant inulin production.</title>
        <authorList>
            <person name="Fan W."/>
            <person name="Wang S."/>
            <person name="Wang H."/>
            <person name="Wang A."/>
            <person name="Jiang F."/>
            <person name="Liu H."/>
            <person name="Zhao H."/>
            <person name="Xu D."/>
            <person name="Zhang Y."/>
        </authorList>
    </citation>
    <scope>NUCLEOTIDE SEQUENCE [LARGE SCALE GENOMIC DNA]</scope>
    <source>
        <strain evidence="2">cv. Yunnan</strain>
    </source>
</reference>